<proteinExistence type="predicted"/>
<evidence type="ECO:0000313" key="4">
    <source>
        <dbReference type="Proteomes" id="UP000887159"/>
    </source>
</evidence>
<dbReference type="Proteomes" id="UP000887159">
    <property type="component" value="Unassembled WGS sequence"/>
</dbReference>
<gene>
    <name evidence="3" type="primary">X975_01314</name>
    <name evidence="3" type="ORF">TNCV_4809901</name>
</gene>
<reference evidence="3" key="1">
    <citation type="submission" date="2020-08" db="EMBL/GenBank/DDBJ databases">
        <title>Multicomponent nature underlies the extraordinary mechanical properties of spider dragline silk.</title>
        <authorList>
            <person name="Kono N."/>
            <person name="Nakamura H."/>
            <person name="Mori M."/>
            <person name="Yoshida Y."/>
            <person name="Ohtoshi R."/>
            <person name="Malay A.D."/>
            <person name="Moran D.A.P."/>
            <person name="Tomita M."/>
            <person name="Numata K."/>
            <person name="Arakawa K."/>
        </authorList>
    </citation>
    <scope>NUCLEOTIDE SEQUENCE</scope>
</reference>
<comment type="caution">
    <text evidence="3">The sequence shown here is derived from an EMBL/GenBank/DDBJ whole genome shotgun (WGS) entry which is preliminary data.</text>
</comment>
<dbReference type="Pfam" id="PF01498">
    <property type="entry name" value="HTH_Tnp_Tc3_2"/>
    <property type="match status" value="1"/>
</dbReference>
<evidence type="ECO:0000313" key="3">
    <source>
        <dbReference type="EMBL" id="GFX99042.1"/>
    </source>
</evidence>
<dbReference type="EMBL" id="BMAU01021205">
    <property type="protein sequence ID" value="GFX99042.1"/>
    <property type="molecule type" value="Genomic_DNA"/>
</dbReference>
<feature type="region of interest" description="Disordered" evidence="1">
    <location>
        <begin position="1"/>
        <end position="20"/>
    </location>
</feature>
<sequence>MSFTRRPGSGRPRQTSRREDRNIVRNARVQSTVSSAAIQAQVAPSLGAPVSSRTIRRRLAEGHLGSWHPLRVLLLTLTHRRLRTIFQQDNARPHTARVSQDYLRTVLPFLGLPDSQVSPIENIWDHFGRRVGHLTSLNELEARLEQIWNEMSKDIIQSLYASMPNRIASCICARWVQQGIKSSILLPFSLK</sequence>
<dbReference type="AlphaFoldDB" id="A0A8X6S1W9"/>
<evidence type="ECO:0000259" key="2">
    <source>
        <dbReference type="Pfam" id="PF01498"/>
    </source>
</evidence>
<dbReference type="InterPro" id="IPR002492">
    <property type="entry name" value="Transposase_Tc1-like"/>
</dbReference>
<dbReference type="InterPro" id="IPR036397">
    <property type="entry name" value="RNaseH_sf"/>
</dbReference>
<accession>A0A8X6S1W9</accession>
<organism evidence="3 4">
    <name type="scientific">Trichonephila clavipes</name>
    <name type="common">Golden silk orbweaver</name>
    <name type="synonym">Nephila clavipes</name>
    <dbReference type="NCBI Taxonomy" id="2585209"/>
    <lineage>
        <taxon>Eukaryota</taxon>
        <taxon>Metazoa</taxon>
        <taxon>Ecdysozoa</taxon>
        <taxon>Arthropoda</taxon>
        <taxon>Chelicerata</taxon>
        <taxon>Arachnida</taxon>
        <taxon>Araneae</taxon>
        <taxon>Araneomorphae</taxon>
        <taxon>Entelegynae</taxon>
        <taxon>Araneoidea</taxon>
        <taxon>Nephilidae</taxon>
        <taxon>Trichonephila</taxon>
    </lineage>
</organism>
<dbReference type="GO" id="GO:0003677">
    <property type="term" value="F:DNA binding"/>
    <property type="evidence" value="ECO:0007669"/>
    <property type="project" value="InterPro"/>
</dbReference>
<name>A0A8X6S1W9_TRICX</name>
<evidence type="ECO:0000256" key="1">
    <source>
        <dbReference type="SAM" id="MobiDB-lite"/>
    </source>
</evidence>
<feature type="domain" description="Transposase Tc1-like" evidence="2">
    <location>
        <begin position="20"/>
        <end position="86"/>
    </location>
</feature>
<dbReference type="GO" id="GO:0015074">
    <property type="term" value="P:DNA integration"/>
    <property type="evidence" value="ECO:0007669"/>
    <property type="project" value="InterPro"/>
</dbReference>
<dbReference type="GO" id="GO:0006313">
    <property type="term" value="P:DNA transposition"/>
    <property type="evidence" value="ECO:0007669"/>
    <property type="project" value="InterPro"/>
</dbReference>
<keyword evidence="4" id="KW-1185">Reference proteome</keyword>
<dbReference type="Gene3D" id="3.30.420.10">
    <property type="entry name" value="Ribonuclease H-like superfamily/Ribonuclease H"/>
    <property type="match status" value="1"/>
</dbReference>
<protein>
    <submittedName>
        <fullName evidence="3">Transposable element Tcb1 transposase</fullName>
    </submittedName>
</protein>